<dbReference type="SUPFAM" id="SSF50630">
    <property type="entry name" value="Acid proteases"/>
    <property type="match status" value="1"/>
</dbReference>
<dbReference type="AlphaFoldDB" id="A0A3B1B9S9"/>
<proteinExistence type="predicted"/>
<protein>
    <recommendedName>
        <fullName evidence="2">TIGR02281 family clan AA aspartic protease</fullName>
    </recommendedName>
</protein>
<gene>
    <name evidence="1" type="ORF">MNBD_GAMMA25-903</name>
</gene>
<evidence type="ECO:0000313" key="1">
    <source>
        <dbReference type="EMBL" id="VAX08703.1"/>
    </source>
</evidence>
<evidence type="ECO:0008006" key="2">
    <source>
        <dbReference type="Google" id="ProtNLM"/>
    </source>
</evidence>
<dbReference type="NCBIfam" id="TIGR02281">
    <property type="entry name" value="clan_AA_DTGA"/>
    <property type="match status" value="1"/>
</dbReference>
<dbReference type="CDD" id="cd05483">
    <property type="entry name" value="retropepsin_like_bacteria"/>
    <property type="match status" value="1"/>
</dbReference>
<organism evidence="1">
    <name type="scientific">hydrothermal vent metagenome</name>
    <dbReference type="NCBI Taxonomy" id="652676"/>
    <lineage>
        <taxon>unclassified sequences</taxon>
        <taxon>metagenomes</taxon>
        <taxon>ecological metagenomes</taxon>
    </lineage>
</organism>
<sequence>MKMSSLFLVCVISFLSASYSVAGENDSETILVLGLFKDRAIIRIGGKQHILRPGESSPEGVKLLAADSDKAVLEFEGKKDTYFLGQHVSSHFKKAEIKGEANIWPVHGMYKVAGVINGHPVKFMVDTGATWISMNSQHAKRIGLDYRVSGKRSSVSTASGYAQVFVINLDRVKVGDIELHHVEAAVLEGSSPTEILLGMSFLDRVEIQRKGQMMTLKKKW</sequence>
<dbReference type="EMBL" id="UOFY01000028">
    <property type="protein sequence ID" value="VAX08703.1"/>
    <property type="molecule type" value="Genomic_DNA"/>
</dbReference>
<dbReference type="Pfam" id="PF13975">
    <property type="entry name" value="gag-asp_proteas"/>
    <property type="match status" value="1"/>
</dbReference>
<name>A0A3B1B9S9_9ZZZZ</name>
<dbReference type="Gene3D" id="2.40.70.10">
    <property type="entry name" value="Acid Proteases"/>
    <property type="match status" value="1"/>
</dbReference>
<dbReference type="InterPro" id="IPR011969">
    <property type="entry name" value="Clan_AA_Asp_peptidase_C"/>
</dbReference>
<reference evidence="1" key="1">
    <citation type="submission" date="2018-06" db="EMBL/GenBank/DDBJ databases">
        <authorList>
            <person name="Zhirakovskaya E."/>
        </authorList>
    </citation>
    <scope>NUCLEOTIDE SEQUENCE</scope>
</reference>
<accession>A0A3B1B9S9</accession>
<dbReference type="InterPro" id="IPR034122">
    <property type="entry name" value="Retropepsin-like_bacterial"/>
</dbReference>
<dbReference type="GO" id="GO:0004190">
    <property type="term" value="F:aspartic-type endopeptidase activity"/>
    <property type="evidence" value="ECO:0007669"/>
    <property type="project" value="InterPro"/>
</dbReference>
<dbReference type="GO" id="GO:0006508">
    <property type="term" value="P:proteolysis"/>
    <property type="evidence" value="ECO:0007669"/>
    <property type="project" value="InterPro"/>
</dbReference>
<dbReference type="InterPro" id="IPR001969">
    <property type="entry name" value="Aspartic_peptidase_AS"/>
</dbReference>
<dbReference type="InterPro" id="IPR021109">
    <property type="entry name" value="Peptidase_aspartic_dom_sf"/>
</dbReference>
<dbReference type="PROSITE" id="PS00141">
    <property type="entry name" value="ASP_PROTEASE"/>
    <property type="match status" value="1"/>
</dbReference>